<dbReference type="InterPro" id="IPR015422">
    <property type="entry name" value="PyrdxlP-dep_Trfase_small"/>
</dbReference>
<dbReference type="Proteomes" id="UP000178666">
    <property type="component" value="Chromosome"/>
</dbReference>
<dbReference type="GO" id="GO:0006526">
    <property type="term" value="P:L-arginine biosynthetic process"/>
    <property type="evidence" value="ECO:0007669"/>
    <property type="project" value="UniProtKB-ARBA"/>
</dbReference>
<dbReference type="Proteomes" id="UP000075221">
    <property type="component" value="Chromosome"/>
</dbReference>
<dbReference type="Gene3D" id="3.40.640.10">
    <property type="entry name" value="Type I PLP-dependent aspartate aminotransferase-like (Major domain)"/>
    <property type="match status" value="1"/>
</dbReference>
<dbReference type="EMBL" id="CP014352">
    <property type="protein sequence ID" value="AMS04972.1"/>
    <property type="molecule type" value="Genomic_DNA"/>
</dbReference>
<comment type="similarity">
    <text evidence="6">Belongs to the class-III pyridoxal-phosphate-dependent aminotransferase family.</text>
</comment>
<dbReference type="OrthoDB" id="4510254at2"/>
<keyword evidence="5 6" id="KW-0663">Pyridoxal phosphate</keyword>
<proteinExistence type="inferred from homology"/>
<keyword evidence="2 7" id="KW-0032">Aminotransferase</keyword>
<dbReference type="Pfam" id="PF00202">
    <property type="entry name" value="Aminotran_3"/>
    <property type="match status" value="1"/>
</dbReference>
<organism evidence="7 9">
    <name type="scientific">Acidipropionibacterium acidipropionici</name>
    <dbReference type="NCBI Taxonomy" id="1748"/>
    <lineage>
        <taxon>Bacteria</taxon>
        <taxon>Bacillati</taxon>
        <taxon>Actinomycetota</taxon>
        <taxon>Actinomycetes</taxon>
        <taxon>Propionibacteriales</taxon>
        <taxon>Propionibacteriaceae</taxon>
        <taxon>Acidipropionibacterium</taxon>
    </lineage>
</organism>
<evidence type="ECO:0000256" key="6">
    <source>
        <dbReference type="RuleBase" id="RU003560"/>
    </source>
</evidence>
<evidence type="ECO:0000313" key="8">
    <source>
        <dbReference type="EMBL" id="AOZ46454.1"/>
    </source>
</evidence>
<evidence type="ECO:0000313" key="10">
    <source>
        <dbReference type="Proteomes" id="UP000178666"/>
    </source>
</evidence>
<dbReference type="GeneID" id="88085306"/>
<name>A0A142KFT4_9ACTN</name>
<evidence type="ECO:0000313" key="9">
    <source>
        <dbReference type="Proteomes" id="UP000075221"/>
    </source>
</evidence>
<dbReference type="AlphaFoldDB" id="A0A142KFT4"/>
<dbReference type="InterPro" id="IPR050103">
    <property type="entry name" value="Class-III_PLP-dep_AT"/>
</dbReference>
<evidence type="ECO:0000313" key="7">
    <source>
        <dbReference type="EMBL" id="AMS04972.1"/>
    </source>
</evidence>
<dbReference type="GO" id="GO:0042802">
    <property type="term" value="F:identical protein binding"/>
    <property type="evidence" value="ECO:0007669"/>
    <property type="project" value="TreeGrafter"/>
</dbReference>
<dbReference type="GO" id="GO:0008483">
    <property type="term" value="F:transaminase activity"/>
    <property type="evidence" value="ECO:0007669"/>
    <property type="project" value="UniProtKB-KW"/>
</dbReference>
<evidence type="ECO:0000256" key="5">
    <source>
        <dbReference type="ARBA" id="ARBA00022898"/>
    </source>
</evidence>
<evidence type="ECO:0000256" key="3">
    <source>
        <dbReference type="ARBA" id="ARBA00022605"/>
    </source>
</evidence>
<comment type="cofactor">
    <cofactor evidence="1">
        <name>pyridoxal 5'-phosphate</name>
        <dbReference type="ChEBI" id="CHEBI:597326"/>
    </cofactor>
</comment>
<dbReference type="PANTHER" id="PTHR11986:SF79">
    <property type="entry name" value="ACETYLORNITHINE AMINOTRANSFERASE, MITOCHONDRIAL"/>
    <property type="match status" value="1"/>
</dbReference>
<evidence type="ECO:0000256" key="4">
    <source>
        <dbReference type="ARBA" id="ARBA00022679"/>
    </source>
</evidence>
<evidence type="ECO:0000256" key="1">
    <source>
        <dbReference type="ARBA" id="ARBA00001933"/>
    </source>
</evidence>
<dbReference type="KEGG" id="aaci:ASQ49_09830"/>
<dbReference type="PIRSF" id="PIRSF000521">
    <property type="entry name" value="Transaminase_4ab_Lys_Orn"/>
    <property type="match status" value="1"/>
</dbReference>
<dbReference type="NCBIfam" id="TIGR00707">
    <property type="entry name" value="argD"/>
    <property type="match status" value="1"/>
</dbReference>
<dbReference type="CDD" id="cd00610">
    <property type="entry name" value="OAT_like"/>
    <property type="match status" value="1"/>
</dbReference>
<dbReference type="Gene3D" id="3.90.1150.10">
    <property type="entry name" value="Aspartate Aminotransferase, domain 1"/>
    <property type="match status" value="1"/>
</dbReference>
<dbReference type="NCBIfam" id="NF002325">
    <property type="entry name" value="PRK01278.1"/>
    <property type="match status" value="1"/>
</dbReference>
<dbReference type="GO" id="GO:0030170">
    <property type="term" value="F:pyridoxal phosphate binding"/>
    <property type="evidence" value="ECO:0007669"/>
    <property type="project" value="InterPro"/>
</dbReference>
<keyword evidence="4" id="KW-0808">Transferase</keyword>
<accession>A0A142KFT4</accession>
<dbReference type="RefSeq" id="WP_028701049.1">
    <property type="nucleotide sequence ID" value="NZ_CP013126.1"/>
</dbReference>
<dbReference type="InterPro" id="IPR005814">
    <property type="entry name" value="Aminotrans_3"/>
</dbReference>
<dbReference type="InterPro" id="IPR015421">
    <property type="entry name" value="PyrdxlP-dep_Trfase_major"/>
</dbReference>
<gene>
    <name evidence="8" type="ORF">A8L58_06795</name>
    <name evidence="7" type="ORF">AXH35_05330</name>
</gene>
<dbReference type="InterPro" id="IPR004636">
    <property type="entry name" value="AcOrn/SuccOrn_fam"/>
</dbReference>
<dbReference type="InterPro" id="IPR015424">
    <property type="entry name" value="PyrdxlP-dep_Trfase"/>
</dbReference>
<reference evidence="8 10" key="1">
    <citation type="journal article" date="2016" name="Plant Dis.">
        <title>Improved production of propionic acid using genome shuffling.</title>
        <authorList>
            <person name="Luna-Flores C.H."/>
            <person name="Palfreyman R.W."/>
            <person name="Kromer J.O."/>
            <person name="Nielsen L.K."/>
            <person name="Marcellin E."/>
        </authorList>
    </citation>
    <scope>NUCLEOTIDE SEQUENCE [LARGE SCALE GENOMIC DNA]</scope>
    <source>
        <strain evidence="8 10">F3E8</strain>
    </source>
</reference>
<reference evidence="7 9" key="2">
    <citation type="submission" date="2016-02" db="EMBL/GenBank/DDBJ databases">
        <title>Complete Genome Sequence of Propionibacterium acidipropionici ATCC 55737.</title>
        <authorList>
            <person name="Luna Flores C.H."/>
            <person name="Nielsen L.K."/>
            <person name="Marcellin E."/>
        </authorList>
    </citation>
    <scope>NUCLEOTIDE SEQUENCE [LARGE SCALE GENOMIC DNA]</scope>
    <source>
        <strain evidence="7 9">ATCC 55737</strain>
    </source>
</reference>
<dbReference type="PANTHER" id="PTHR11986">
    <property type="entry name" value="AMINOTRANSFERASE CLASS III"/>
    <property type="match status" value="1"/>
</dbReference>
<dbReference type="EMBL" id="CP015970">
    <property type="protein sequence ID" value="AOZ46454.1"/>
    <property type="molecule type" value="Genomic_DNA"/>
</dbReference>
<protein>
    <submittedName>
        <fullName evidence="7">Acetylornithine aminotransferase</fullName>
    </submittedName>
</protein>
<sequence>MKLSETGLSEQGLKDIVKRYMIETYERYDFIAERADGMYLYDPQGNAYLDFYGGIAVNNAGNCNPKVVAAIRDQAGDIMHTFNYPYTIPQALLAKRTCEISGFDKIFFQNSGTEANEAAIKLARKYGIDHFGPHRFEILSALNSFHGRTFGSLAATGQPGSLAQDGFGAMTPGFAYAEFNNLDDFSARVTENTVAIMIEPVQGEGGVNPATPEFIEGLRALCDEKGLLLILDEVQTGWGRTGTIFAWQGYGVEPDIFTMAKGFGGGVPIGAMVTTDAIAESLTMGTHGSTFGGSPLCTAAALAEVEEIVEGDLAGNAAEVGAYLIERGNSLPHIKESRGRGLLVGFEFDGSVDATDVKHAALDRGLLVTAIGSSIIRCIPPLIVTKKLVDQAISILTDAVNSVAASSD</sequence>
<dbReference type="SUPFAM" id="SSF53383">
    <property type="entry name" value="PLP-dependent transferases"/>
    <property type="match status" value="1"/>
</dbReference>
<keyword evidence="10" id="KW-1185">Reference proteome</keyword>
<keyword evidence="3" id="KW-0028">Amino-acid biosynthesis</keyword>
<evidence type="ECO:0000256" key="2">
    <source>
        <dbReference type="ARBA" id="ARBA00022576"/>
    </source>
</evidence>
<dbReference type="FunFam" id="3.40.640.10:FF:000004">
    <property type="entry name" value="Acetylornithine aminotransferase"/>
    <property type="match status" value="1"/>
</dbReference>